<gene>
    <name evidence="1" type="ORF">Lfee_0174</name>
    <name evidence="3" type="ORF">NCTC11978_01279</name>
    <name evidence="2" type="ORF">NCTC12022_03626</name>
</gene>
<accession>A0A0W0U986</accession>
<dbReference type="OrthoDB" id="1453999at2"/>
<evidence type="ECO:0000313" key="4">
    <source>
        <dbReference type="Proteomes" id="UP000054698"/>
    </source>
</evidence>
<keyword evidence="4" id="KW-1185">Reference proteome</keyword>
<dbReference type="STRING" id="453.Lfee_0174"/>
<evidence type="ECO:0000313" key="2">
    <source>
        <dbReference type="EMBL" id="SPX62857.1"/>
    </source>
</evidence>
<organism evidence="1 4">
    <name type="scientific">Legionella feeleii</name>
    <dbReference type="NCBI Taxonomy" id="453"/>
    <lineage>
        <taxon>Bacteria</taxon>
        <taxon>Pseudomonadati</taxon>
        <taxon>Pseudomonadota</taxon>
        <taxon>Gammaproteobacteria</taxon>
        <taxon>Legionellales</taxon>
        <taxon>Legionellaceae</taxon>
        <taxon>Legionella</taxon>
    </lineage>
</organism>
<sequence length="90" mass="9687">MTSKGIQASDIIPDGADFAQINGVQVRKGSVGAFLANINLLENSSTAKEKEDALNVLKELAPTIIAIGLQNHVTFKNKQVEELLQQAKKI</sequence>
<dbReference type="Proteomes" id="UP000054698">
    <property type="component" value="Unassembled WGS sequence"/>
</dbReference>
<evidence type="ECO:0000313" key="6">
    <source>
        <dbReference type="Proteomes" id="UP000254033"/>
    </source>
</evidence>
<dbReference type="EMBL" id="UGNY01000001">
    <property type="protein sequence ID" value="STX38099.1"/>
    <property type="molecule type" value="Genomic_DNA"/>
</dbReference>
<dbReference type="PATRIC" id="fig|453.4.peg.194"/>
<dbReference type="Proteomes" id="UP000254033">
    <property type="component" value="Unassembled WGS sequence"/>
</dbReference>
<name>A0A0W0U986_9GAMM</name>
<dbReference type="RefSeq" id="WP_058443390.1">
    <property type="nucleotide sequence ID" value="NZ_CAAAHT010000013.1"/>
</dbReference>
<evidence type="ECO:0000313" key="5">
    <source>
        <dbReference type="Proteomes" id="UP000251942"/>
    </source>
</evidence>
<dbReference type="Proteomes" id="UP000251942">
    <property type="component" value="Unassembled WGS sequence"/>
</dbReference>
<reference evidence="1 4" key="1">
    <citation type="submission" date="2015-11" db="EMBL/GenBank/DDBJ databases">
        <title>Genomic analysis of 38 Legionella species identifies large and diverse effector repertoires.</title>
        <authorList>
            <person name="Burstein D."/>
            <person name="Amaro F."/>
            <person name="Zusman T."/>
            <person name="Lifshitz Z."/>
            <person name="Cohen O."/>
            <person name="Gilbert J.A."/>
            <person name="Pupko T."/>
            <person name="Shuman H.A."/>
            <person name="Segal G."/>
        </authorList>
    </citation>
    <scope>NUCLEOTIDE SEQUENCE [LARGE SCALE GENOMIC DNA]</scope>
    <source>
        <strain evidence="1 4">WO-44C</strain>
    </source>
</reference>
<evidence type="ECO:0000313" key="3">
    <source>
        <dbReference type="EMBL" id="STX38099.1"/>
    </source>
</evidence>
<dbReference type="EMBL" id="LNYB01000008">
    <property type="protein sequence ID" value="KTD04347.1"/>
    <property type="molecule type" value="Genomic_DNA"/>
</dbReference>
<proteinExistence type="predicted"/>
<protein>
    <submittedName>
        <fullName evidence="1">Uncharacterized protein</fullName>
    </submittedName>
</protein>
<dbReference type="EMBL" id="UASS01000040">
    <property type="protein sequence ID" value="SPX62857.1"/>
    <property type="molecule type" value="Genomic_DNA"/>
</dbReference>
<evidence type="ECO:0000313" key="1">
    <source>
        <dbReference type="EMBL" id="KTD04347.1"/>
    </source>
</evidence>
<dbReference type="AlphaFoldDB" id="A0A0W0U986"/>
<reference evidence="5 6" key="2">
    <citation type="submission" date="2018-06" db="EMBL/GenBank/DDBJ databases">
        <authorList>
            <consortium name="Pathogen Informatics"/>
            <person name="Doyle S."/>
        </authorList>
    </citation>
    <scope>NUCLEOTIDE SEQUENCE [LARGE SCALE GENOMIC DNA]</scope>
    <source>
        <strain evidence="3 6">NCTC11978</strain>
        <strain evidence="2 5">NCTC12022</strain>
    </source>
</reference>